<dbReference type="EMBL" id="JACCBF010000001">
    <property type="protein sequence ID" value="NYD28860.1"/>
    <property type="molecule type" value="Genomic_DNA"/>
</dbReference>
<keyword evidence="2" id="KW-0408">Iron</keyword>
<dbReference type="PANTHER" id="PTHR46696:SF1">
    <property type="entry name" value="CYTOCHROME P450 YJIB-RELATED"/>
    <property type="match status" value="1"/>
</dbReference>
<dbReference type="SUPFAM" id="SSF48264">
    <property type="entry name" value="Cytochrome P450"/>
    <property type="match status" value="1"/>
</dbReference>
<dbReference type="Gene3D" id="1.10.630.10">
    <property type="entry name" value="Cytochrome P450"/>
    <property type="match status" value="1"/>
</dbReference>
<dbReference type="InterPro" id="IPR001128">
    <property type="entry name" value="Cyt_P450"/>
</dbReference>
<keyword evidence="2" id="KW-0560">Oxidoreductase</keyword>
<accession>A0A852RJ16</accession>
<sequence>MTTLTTLQSATDPLPYLSAEYRRDPYPFYAALRAQHPVHRHPDGFWAITSYDALRNLLYDRTLGVAELDYGPAGPLHDSMLGADAPKHTRVRRTHSRWFTPKAVRTWTDITRTEVDARLDRIVADRASFDAVHDLAFPVTFATISHLLGVPDTDGTKVRQATYDIGKSLGLAPTEAEAAGTAAAFDWFVGHIEDLIADKRRRPGDGLLDAFLGFEDEGTMSHDEVIASTTLLFAVGHLDITYLIAHGIKLMAEHPEILDTYRERPDQREVIVNETLRLDTPEQFVVRTTTQPITVGGVDIPAGEVLVLFIGAGNRDPLVFDEPDTFRLDRDVDLSKHLAFGGGIHGCAGQVLARAEAHVVFTALAERFTTLELAGPVVHDHSDFIRSITALPIAVR</sequence>
<keyword evidence="2" id="KW-0479">Metal-binding</keyword>
<dbReference type="PROSITE" id="PS00086">
    <property type="entry name" value="CYTOCHROME_P450"/>
    <property type="match status" value="1"/>
</dbReference>
<organism evidence="3 4">
    <name type="scientific">Nocardioides kongjuensis</name>
    <dbReference type="NCBI Taxonomy" id="349522"/>
    <lineage>
        <taxon>Bacteria</taxon>
        <taxon>Bacillati</taxon>
        <taxon>Actinomycetota</taxon>
        <taxon>Actinomycetes</taxon>
        <taxon>Propionibacteriales</taxon>
        <taxon>Nocardioidaceae</taxon>
        <taxon>Nocardioides</taxon>
    </lineage>
</organism>
<keyword evidence="2" id="KW-0503">Monooxygenase</keyword>
<keyword evidence="4" id="KW-1185">Reference proteome</keyword>
<evidence type="ECO:0000256" key="2">
    <source>
        <dbReference type="RuleBase" id="RU000461"/>
    </source>
</evidence>
<protein>
    <submittedName>
        <fullName evidence="3">Cytochrome P450</fullName>
    </submittedName>
</protein>
<dbReference type="InterPro" id="IPR002397">
    <property type="entry name" value="Cyt_P450_B"/>
</dbReference>
<evidence type="ECO:0000313" key="4">
    <source>
        <dbReference type="Proteomes" id="UP000582231"/>
    </source>
</evidence>
<dbReference type="GO" id="GO:0005506">
    <property type="term" value="F:iron ion binding"/>
    <property type="evidence" value="ECO:0007669"/>
    <property type="project" value="InterPro"/>
</dbReference>
<comment type="caution">
    <text evidence="3">The sequence shown here is derived from an EMBL/GenBank/DDBJ whole genome shotgun (WGS) entry which is preliminary data.</text>
</comment>
<dbReference type="RefSeq" id="WP_179725086.1">
    <property type="nucleotide sequence ID" value="NZ_BAABEF010000001.1"/>
</dbReference>
<dbReference type="InterPro" id="IPR036396">
    <property type="entry name" value="Cyt_P450_sf"/>
</dbReference>
<name>A0A852RJ16_9ACTN</name>
<proteinExistence type="inferred from homology"/>
<dbReference type="PANTHER" id="PTHR46696">
    <property type="entry name" value="P450, PUTATIVE (EUROFUNG)-RELATED"/>
    <property type="match status" value="1"/>
</dbReference>
<comment type="similarity">
    <text evidence="1 2">Belongs to the cytochrome P450 family.</text>
</comment>
<dbReference type="AlphaFoldDB" id="A0A852RJ16"/>
<dbReference type="InterPro" id="IPR017972">
    <property type="entry name" value="Cyt_P450_CS"/>
</dbReference>
<dbReference type="GO" id="GO:0020037">
    <property type="term" value="F:heme binding"/>
    <property type="evidence" value="ECO:0007669"/>
    <property type="project" value="InterPro"/>
</dbReference>
<dbReference type="GO" id="GO:0016705">
    <property type="term" value="F:oxidoreductase activity, acting on paired donors, with incorporation or reduction of molecular oxygen"/>
    <property type="evidence" value="ECO:0007669"/>
    <property type="project" value="InterPro"/>
</dbReference>
<keyword evidence="2" id="KW-0349">Heme</keyword>
<dbReference type="GO" id="GO:0004497">
    <property type="term" value="F:monooxygenase activity"/>
    <property type="evidence" value="ECO:0007669"/>
    <property type="project" value="UniProtKB-KW"/>
</dbReference>
<evidence type="ECO:0000256" key="1">
    <source>
        <dbReference type="ARBA" id="ARBA00010617"/>
    </source>
</evidence>
<dbReference type="Pfam" id="PF00067">
    <property type="entry name" value="p450"/>
    <property type="match status" value="1"/>
</dbReference>
<evidence type="ECO:0000313" key="3">
    <source>
        <dbReference type="EMBL" id="NYD28860.1"/>
    </source>
</evidence>
<dbReference type="PRINTS" id="PR00359">
    <property type="entry name" value="BP450"/>
</dbReference>
<dbReference type="Proteomes" id="UP000582231">
    <property type="component" value="Unassembled WGS sequence"/>
</dbReference>
<reference evidence="3 4" key="1">
    <citation type="submission" date="2020-07" db="EMBL/GenBank/DDBJ databases">
        <title>Sequencing the genomes of 1000 actinobacteria strains.</title>
        <authorList>
            <person name="Klenk H.-P."/>
        </authorList>
    </citation>
    <scope>NUCLEOTIDE SEQUENCE [LARGE SCALE GENOMIC DNA]</scope>
    <source>
        <strain evidence="3 4">DSM 19082</strain>
    </source>
</reference>
<gene>
    <name evidence="3" type="ORF">BJ958_000406</name>
</gene>